<evidence type="ECO:0000256" key="1">
    <source>
        <dbReference type="ARBA" id="ARBA00022690"/>
    </source>
</evidence>
<keyword evidence="5" id="KW-1185">Reference proteome</keyword>
<dbReference type="Gene3D" id="2.10.25.10">
    <property type="entry name" value="Laminin"/>
    <property type="match status" value="2"/>
</dbReference>
<evidence type="ECO:0000256" key="3">
    <source>
        <dbReference type="SAM" id="SignalP"/>
    </source>
</evidence>
<keyword evidence="1" id="KW-0646">Protease inhibitor</keyword>
<evidence type="ECO:0000256" key="2">
    <source>
        <dbReference type="ARBA" id="ARBA00023157"/>
    </source>
</evidence>
<dbReference type="InterPro" id="IPR002919">
    <property type="entry name" value="TIL_dom"/>
</dbReference>
<evidence type="ECO:0000313" key="6">
    <source>
        <dbReference type="RefSeq" id="XP_041427679.1"/>
    </source>
</evidence>
<dbReference type="AlphaFoldDB" id="A0A8J1LF79"/>
<dbReference type="GeneID" id="108697292"/>
<feature type="domain" description="TIL" evidence="4">
    <location>
        <begin position="33"/>
        <end position="87"/>
    </location>
</feature>
<name>A0A8J1LF79_XENLA</name>
<dbReference type="InterPro" id="IPR051368">
    <property type="entry name" value="SerProtInhib-TIL_Domain"/>
</dbReference>
<protein>
    <submittedName>
        <fullName evidence="6">Venom peptide SjAPI-like</fullName>
    </submittedName>
</protein>
<dbReference type="KEGG" id="xla:108697292"/>
<reference evidence="6" key="1">
    <citation type="submission" date="2025-08" db="UniProtKB">
        <authorList>
            <consortium name="RefSeq"/>
        </authorList>
    </citation>
    <scope>IDENTIFICATION</scope>
    <source>
        <strain evidence="6">J_2021</strain>
        <tissue evidence="6">Erythrocytes</tissue>
    </source>
</reference>
<dbReference type="PANTHER" id="PTHR23259">
    <property type="entry name" value="RIDDLE"/>
    <property type="match status" value="1"/>
</dbReference>
<keyword evidence="3" id="KW-0732">Signal</keyword>
<dbReference type="InterPro" id="IPR036084">
    <property type="entry name" value="Ser_inhib-like_sf"/>
</dbReference>
<proteinExistence type="predicted"/>
<feature type="domain" description="TIL" evidence="4">
    <location>
        <begin position="90"/>
        <end position="148"/>
    </location>
</feature>
<sequence>MNSNMRSCLIFVLGLTFHLVSGQNTTESPTTACGDFKVYKDCGSACPPSCSTSNPTNECIEECIKGCFCIDGYVEDVSRNCITLDLCKSCTGNTTFTSCSYEQPQICGEEKEPQSEFEKVKCYIGCICKSGYVRLSADQLTCVLPEDCPSTKATP</sequence>
<evidence type="ECO:0000313" key="5">
    <source>
        <dbReference type="Proteomes" id="UP000186698"/>
    </source>
</evidence>
<gene>
    <name evidence="6" type="primary">LOC108697292</name>
</gene>
<dbReference type="GO" id="GO:0030414">
    <property type="term" value="F:peptidase inhibitor activity"/>
    <property type="evidence" value="ECO:0007669"/>
    <property type="project" value="UniProtKB-KW"/>
</dbReference>
<dbReference type="Pfam" id="PF01826">
    <property type="entry name" value="TIL"/>
    <property type="match status" value="2"/>
</dbReference>
<feature type="signal peptide" evidence="3">
    <location>
        <begin position="1"/>
        <end position="22"/>
    </location>
</feature>
<organism evidence="5 6">
    <name type="scientific">Xenopus laevis</name>
    <name type="common">African clawed frog</name>
    <dbReference type="NCBI Taxonomy" id="8355"/>
    <lineage>
        <taxon>Eukaryota</taxon>
        <taxon>Metazoa</taxon>
        <taxon>Chordata</taxon>
        <taxon>Craniata</taxon>
        <taxon>Vertebrata</taxon>
        <taxon>Euteleostomi</taxon>
        <taxon>Amphibia</taxon>
        <taxon>Batrachia</taxon>
        <taxon>Anura</taxon>
        <taxon>Pipoidea</taxon>
        <taxon>Pipidae</taxon>
        <taxon>Xenopodinae</taxon>
        <taxon>Xenopus</taxon>
        <taxon>Xenopus</taxon>
    </lineage>
</organism>
<accession>A0A8J1LF79</accession>
<dbReference type="OrthoDB" id="9909036at2759"/>
<dbReference type="PANTHER" id="PTHR23259:SF70">
    <property type="entry name" value="ACCESSORY GLAND PROTEIN ACP62F-RELATED"/>
    <property type="match status" value="1"/>
</dbReference>
<evidence type="ECO:0000259" key="4">
    <source>
        <dbReference type="Pfam" id="PF01826"/>
    </source>
</evidence>
<dbReference type="CDD" id="cd19941">
    <property type="entry name" value="TIL"/>
    <property type="match status" value="1"/>
</dbReference>
<keyword evidence="2" id="KW-1015">Disulfide bond</keyword>
<dbReference type="SUPFAM" id="SSF57567">
    <property type="entry name" value="Serine protease inhibitors"/>
    <property type="match status" value="2"/>
</dbReference>
<feature type="chain" id="PRO_5035286646" evidence="3">
    <location>
        <begin position="23"/>
        <end position="155"/>
    </location>
</feature>
<dbReference type="RefSeq" id="XP_041427679.1">
    <property type="nucleotide sequence ID" value="XM_041571745.1"/>
</dbReference>
<dbReference type="Proteomes" id="UP000186698">
    <property type="component" value="Chromosome 7S"/>
</dbReference>